<keyword evidence="3" id="KW-1185">Reference proteome</keyword>
<comment type="caution">
    <text evidence="2">The sequence shown here is derived from an EMBL/GenBank/DDBJ whole genome shotgun (WGS) entry which is preliminary data.</text>
</comment>
<feature type="signal peptide" evidence="1">
    <location>
        <begin position="1"/>
        <end position="24"/>
    </location>
</feature>
<reference evidence="3" key="1">
    <citation type="journal article" date="2019" name="Int. J. Syst. Evol. Microbiol.">
        <title>The Global Catalogue of Microorganisms (GCM) 10K type strain sequencing project: providing services to taxonomists for standard genome sequencing and annotation.</title>
        <authorList>
            <consortium name="The Broad Institute Genomics Platform"/>
            <consortium name="The Broad Institute Genome Sequencing Center for Infectious Disease"/>
            <person name="Wu L."/>
            <person name="Ma J."/>
        </authorList>
    </citation>
    <scope>NUCLEOTIDE SEQUENCE [LARGE SCALE GENOMIC DNA]</scope>
    <source>
        <strain evidence="3">JCM 18054</strain>
    </source>
</reference>
<accession>A0ABP9QYK0</accession>
<dbReference type="RefSeq" id="WP_346054887.1">
    <property type="nucleotide sequence ID" value="NZ_BAABIB010000086.1"/>
</dbReference>
<proteinExistence type="predicted"/>
<organism evidence="2 3">
    <name type="scientific">Amycolatopsis dongchuanensis</name>
    <dbReference type="NCBI Taxonomy" id="1070866"/>
    <lineage>
        <taxon>Bacteria</taxon>
        <taxon>Bacillati</taxon>
        <taxon>Actinomycetota</taxon>
        <taxon>Actinomycetes</taxon>
        <taxon>Pseudonocardiales</taxon>
        <taxon>Pseudonocardiaceae</taxon>
        <taxon>Amycolatopsis</taxon>
    </lineage>
</organism>
<evidence type="ECO:0008006" key="4">
    <source>
        <dbReference type="Google" id="ProtNLM"/>
    </source>
</evidence>
<protein>
    <recommendedName>
        <fullName evidence="4">Lipoprotein</fullName>
    </recommendedName>
</protein>
<keyword evidence="1" id="KW-0732">Signal</keyword>
<sequence>MAAPPRPILTLFIGALLALTTACTSTSKISGNQGDAPGAASTPGVTGYLYSDSNVILFLQWPTAKTGAVQGTIKDDYVNGDAPNEKVEDRSEDFTGQVNQDGSATFNFPGWWGSVYGNQAGDTLNLNFPQQNGGFKATTFHRATPTDYNSALANFRQAVNQINQGVIQQQAQHQKQATDRERTTCSQVGGTWTGDNTASPNCEVTYKDRDGYTKTFDVSFDPDGNVRPQNWGPSTPGGCAMQIFPGKWHTDTDICW</sequence>
<evidence type="ECO:0000256" key="1">
    <source>
        <dbReference type="SAM" id="SignalP"/>
    </source>
</evidence>
<dbReference type="Proteomes" id="UP001500192">
    <property type="component" value="Unassembled WGS sequence"/>
</dbReference>
<dbReference type="EMBL" id="BAABIB010000086">
    <property type="protein sequence ID" value="GAA5169329.1"/>
    <property type="molecule type" value="Genomic_DNA"/>
</dbReference>
<name>A0ABP9QYK0_9PSEU</name>
<evidence type="ECO:0000313" key="2">
    <source>
        <dbReference type="EMBL" id="GAA5169329.1"/>
    </source>
</evidence>
<feature type="chain" id="PRO_5046852745" description="Lipoprotein" evidence="1">
    <location>
        <begin position="25"/>
        <end position="256"/>
    </location>
</feature>
<evidence type="ECO:0000313" key="3">
    <source>
        <dbReference type="Proteomes" id="UP001500192"/>
    </source>
</evidence>
<gene>
    <name evidence="2" type="ORF">GCM10023214_46310</name>
</gene>
<dbReference type="PROSITE" id="PS51257">
    <property type="entry name" value="PROKAR_LIPOPROTEIN"/>
    <property type="match status" value="1"/>
</dbReference>